<name>A0A916QCU2_9BACL</name>
<feature type="signal peptide" evidence="2">
    <location>
        <begin position="1"/>
        <end position="22"/>
    </location>
</feature>
<sequence length="505" mass="57373">MRKMFIILAALLLLTPPQLVHAEHDQAYVGIEELLAESDEVDGTDAEGAESYAESGETYDDARESVTDSVSVESYADSENAYAATDEALAESVETDAETGESVAETGEANDYTGDPSSETAASLPFPDIRGHWAEEIIMQYADGGIINGFPDGTFRPDQPVTTAEFIVMVINSGTRVDEQGVRDWDEAFLERIVTQSKKNILKFAGHDFSYGDPWYQNYVDMAMNISLIGRFQFEEEYTKPLTREKAASIAVNFSMVYDGFIQNEYGDIAATIFKDFRHFSSMYARFAGKAAILGLMQGGPGGEFNPQRQLTRAEALTIISRIHDKSLREPAEIDLSPYPYAIVPGANGYPDQVHIFMNEKQKEVYEIIVQAVRHEDDFFSIQEFSSFYFYEDESQYERHMESRDLLDGLLRYDLGVGPLGSGFDLVIKATEETLDRYENILDILLESILYDDYIEAKLFILENYKKIHETEYITNYYSEKEVGDYKILISYFYREIPYFSIRFE</sequence>
<dbReference type="PANTHER" id="PTHR43308">
    <property type="entry name" value="OUTER MEMBRANE PROTEIN ALPHA-RELATED"/>
    <property type="match status" value="1"/>
</dbReference>
<dbReference type="InterPro" id="IPR001119">
    <property type="entry name" value="SLH_dom"/>
</dbReference>
<dbReference type="Pfam" id="PF00395">
    <property type="entry name" value="SLH"/>
    <property type="match status" value="2"/>
</dbReference>
<evidence type="ECO:0000313" key="4">
    <source>
        <dbReference type="EMBL" id="GFR37033.1"/>
    </source>
</evidence>
<evidence type="ECO:0000256" key="1">
    <source>
        <dbReference type="SAM" id="MobiDB-lite"/>
    </source>
</evidence>
<protein>
    <recommendedName>
        <fullName evidence="3">SLH domain-containing protein</fullName>
    </recommendedName>
</protein>
<reference evidence="4" key="1">
    <citation type="submission" date="2020-08" db="EMBL/GenBank/DDBJ databases">
        <authorList>
            <person name="Uke A."/>
            <person name="Chhe C."/>
            <person name="Baramee S."/>
            <person name="Kosugi A."/>
        </authorList>
    </citation>
    <scope>NUCLEOTIDE SEQUENCE</scope>
    <source>
        <strain evidence="4">DA-C8</strain>
    </source>
</reference>
<dbReference type="PANTHER" id="PTHR43308:SF5">
    <property type="entry name" value="S-LAYER PROTEIN _ PEPTIDOGLYCAN ENDO-BETA-N-ACETYLGLUCOSAMINIDASE"/>
    <property type="match status" value="1"/>
</dbReference>
<dbReference type="PROSITE" id="PS51272">
    <property type="entry name" value="SLH"/>
    <property type="match status" value="2"/>
</dbReference>
<feature type="region of interest" description="Disordered" evidence="1">
    <location>
        <begin position="39"/>
        <end position="74"/>
    </location>
</feature>
<proteinExistence type="predicted"/>
<keyword evidence="5" id="KW-1185">Reference proteome</keyword>
<comment type="caution">
    <text evidence="4">The sequence shown here is derived from an EMBL/GenBank/DDBJ whole genome shotgun (WGS) entry which is preliminary data.</text>
</comment>
<feature type="domain" description="SLH" evidence="3">
    <location>
        <begin position="121"/>
        <end position="184"/>
    </location>
</feature>
<dbReference type="EMBL" id="BMAQ01000002">
    <property type="protein sequence ID" value="GFR37033.1"/>
    <property type="molecule type" value="Genomic_DNA"/>
</dbReference>
<reference evidence="4" key="2">
    <citation type="journal article" date="2021" name="Data Brief">
        <title>Draft genome sequence data of the facultative, thermophilic, xylanolytic bacterium Paenibacillus sp. strain DA-C8.</title>
        <authorList>
            <person name="Chhe C."/>
            <person name="Uke A."/>
            <person name="Baramee S."/>
            <person name="Ungkulpasvich U."/>
            <person name="Tachaapaikoon C."/>
            <person name="Pason P."/>
            <person name="Waeonukul R."/>
            <person name="Ratanakhanokchai K."/>
            <person name="Kosugi A."/>
        </authorList>
    </citation>
    <scope>NUCLEOTIDE SEQUENCE</scope>
    <source>
        <strain evidence="4">DA-C8</strain>
    </source>
</reference>
<evidence type="ECO:0000256" key="2">
    <source>
        <dbReference type="SAM" id="SignalP"/>
    </source>
</evidence>
<gene>
    <name evidence="4" type="ORF">PRECH8_03290</name>
</gene>
<dbReference type="InterPro" id="IPR051465">
    <property type="entry name" value="Cell_Envelope_Struct_Comp"/>
</dbReference>
<organism evidence="4 5">
    <name type="scientific">Insulibacter thermoxylanivorax</name>
    <dbReference type="NCBI Taxonomy" id="2749268"/>
    <lineage>
        <taxon>Bacteria</taxon>
        <taxon>Bacillati</taxon>
        <taxon>Bacillota</taxon>
        <taxon>Bacilli</taxon>
        <taxon>Bacillales</taxon>
        <taxon>Paenibacillaceae</taxon>
        <taxon>Insulibacter</taxon>
    </lineage>
</organism>
<feature type="domain" description="SLH" evidence="3">
    <location>
        <begin position="271"/>
        <end position="334"/>
    </location>
</feature>
<accession>A0A916QCU2</accession>
<evidence type="ECO:0000313" key="5">
    <source>
        <dbReference type="Proteomes" id="UP000654993"/>
    </source>
</evidence>
<feature type="compositionally biased region" description="Acidic residues" evidence="1">
    <location>
        <begin position="39"/>
        <end position="48"/>
    </location>
</feature>
<feature type="chain" id="PRO_5037823723" description="SLH domain-containing protein" evidence="2">
    <location>
        <begin position="23"/>
        <end position="505"/>
    </location>
</feature>
<dbReference type="AlphaFoldDB" id="A0A916QCU2"/>
<evidence type="ECO:0000259" key="3">
    <source>
        <dbReference type="PROSITE" id="PS51272"/>
    </source>
</evidence>
<dbReference type="Proteomes" id="UP000654993">
    <property type="component" value="Unassembled WGS sequence"/>
</dbReference>
<keyword evidence="2" id="KW-0732">Signal</keyword>
<feature type="region of interest" description="Disordered" evidence="1">
    <location>
        <begin position="89"/>
        <end position="125"/>
    </location>
</feature>